<evidence type="ECO:0000256" key="3">
    <source>
        <dbReference type="ARBA" id="ARBA00023002"/>
    </source>
</evidence>
<dbReference type="FunFam" id="3.20.20.100:FF:000002">
    <property type="entry name" value="2,5-diketo-D-gluconic acid reductase A"/>
    <property type="match status" value="1"/>
</dbReference>
<dbReference type="InterPro" id="IPR020471">
    <property type="entry name" value="AKR"/>
</dbReference>
<comment type="similarity">
    <text evidence="1">Belongs to the aldo/keto reductase family.</text>
</comment>
<dbReference type="Gene3D" id="3.20.20.100">
    <property type="entry name" value="NADP-dependent oxidoreductase domain"/>
    <property type="match status" value="1"/>
</dbReference>
<evidence type="ECO:0000256" key="2">
    <source>
        <dbReference type="ARBA" id="ARBA00022857"/>
    </source>
</evidence>
<evidence type="ECO:0000256" key="4">
    <source>
        <dbReference type="PIRSR" id="PIRSR000097-1"/>
    </source>
</evidence>
<dbReference type="AlphaFoldDB" id="A0AAI8V457"/>
<keyword evidence="2" id="KW-0521">NADP</keyword>
<feature type="site" description="Lowers pKa of active site Tyr" evidence="6">
    <location>
        <position position="91"/>
    </location>
</feature>
<feature type="domain" description="NADP-dependent oxidoreductase" evidence="7">
    <location>
        <begin position="23"/>
        <end position="280"/>
    </location>
</feature>
<gene>
    <name evidence="8" type="ORF">KHLLAP_LOCUS1056</name>
</gene>
<keyword evidence="3" id="KW-0560">Oxidoreductase</keyword>
<dbReference type="PIRSF" id="PIRSF000097">
    <property type="entry name" value="AKR"/>
    <property type="match status" value="1"/>
</dbReference>
<dbReference type="Proteomes" id="UP001295740">
    <property type="component" value="Unassembled WGS sequence"/>
</dbReference>
<organism evidence="8 9">
    <name type="scientific">Anthostomella pinea</name>
    <dbReference type="NCBI Taxonomy" id="933095"/>
    <lineage>
        <taxon>Eukaryota</taxon>
        <taxon>Fungi</taxon>
        <taxon>Dikarya</taxon>
        <taxon>Ascomycota</taxon>
        <taxon>Pezizomycotina</taxon>
        <taxon>Sordariomycetes</taxon>
        <taxon>Xylariomycetidae</taxon>
        <taxon>Xylariales</taxon>
        <taxon>Xylariaceae</taxon>
        <taxon>Anthostomella</taxon>
    </lineage>
</organism>
<dbReference type="InterPro" id="IPR044494">
    <property type="entry name" value="AKR3C2/3"/>
</dbReference>
<evidence type="ECO:0000313" key="8">
    <source>
        <dbReference type="EMBL" id="CAJ2500588.1"/>
    </source>
</evidence>
<evidence type="ECO:0000256" key="5">
    <source>
        <dbReference type="PIRSR" id="PIRSR000097-2"/>
    </source>
</evidence>
<dbReference type="PANTHER" id="PTHR43827:SF3">
    <property type="entry name" value="NADP-DEPENDENT OXIDOREDUCTASE DOMAIN-CONTAINING PROTEIN"/>
    <property type="match status" value="1"/>
</dbReference>
<accession>A0AAI8V457</accession>
<comment type="caution">
    <text evidence="8">The sequence shown here is derived from an EMBL/GenBank/DDBJ whole genome shotgun (WGS) entry which is preliminary data.</text>
</comment>
<dbReference type="InterPro" id="IPR036812">
    <property type="entry name" value="NAD(P)_OxRdtase_dom_sf"/>
</dbReference>
<dbReference type="Pfam" id="PF00248">
    <property type="entry name" value="Aldo_ket_red"/>
    <property type="match status" value="1"/>
</dbReference>
<dbReference type="PRINTS" id="PR00069">
    <property type="entry name" value="ALDKETRDTASE"/>
</dbReference>
<evidence type="ECO:0000313" key="9">
    <source>
        <dbReference type="Proteomes" id="UP001295740"/>
    </source>
</evidence>
<evidence type="ECO:0000256" key="6">
    <source>
        <dbReference type="PIRSR" id="PIRSR000097-3"/>
    </source>
</evidence>
<name>A0AAI8V457_9PEZI</name>
<dbReference type="InterPro" id="IPR018170">
    <property type="entry name" value="Aldo/ket_reductase_CS"/>
</dbReference>
<evidence type="ECO:0000256" key="1">
    <source>
        <dbReference type="ARBA" id="ARBA00007905"/>
    </source>
</evidence>
<feature type="binding site" evidence="5">
    <location>
        <position position="122"/>
    </location>
    <ligand>
        <name>substrate</name>
    </ligand>
</feature>
<dbReference type="CDD" id="cd19120">
    <property type="entry name" value="AKR_AKR3C2-3"/>
    <property type="match status" value="1"/>
</dbReference>
<protein>
    <submittedName>
        <fullName evidence="8">Uu.00g034410.m01.CDS01</fullName>
    </submittedName>
</protein>
<evidence type="ECO:0000259" key="7">
    <source>
        <dbReference type="Pfam" id="PF00248"/>
    </source>
</evidence>
<dbReference type="EMBL" id="CAUWAG010000003">
    <property type="protein sequence ID" value="CAJ2500588.1"/>
    <property type="molecule type" value="Genomic_DNA"/>
</dbReference>
<keyword evidence="9" id="KW-1185">Reference proteome</keyword>
<dbReference type="GO" id="GO:0016616">
    <property type="term" value="F:oxidoreductase activity, acting on the CH-OH group of donors, NAD or NADP as acceptor"/>
    <property type="evidence" value="ECO:0007669"/>
    <property type="project" value="UniProtKB-ARBA"/>
</dbReference>
<sequence length="308" mass="33871">MAPVTVPTLKLNDGNEIPMLSYGFGTANFAGAEDDIKDKTVMAIKSGYYHLDCAECKPPISLLSCYMNESGVGAGIKASGVEREKLFVTTKVVGTKNQDVDAALDTSLKKLGLDYVDLYLLHVPFSAGGPEGTQNIWKQLEAVQESGKAKSIGVSNFMQDDLELIFKVAKITPAINQLEYHPYLQHGDLLDFNRKHGIAVAVYSPLSAITAARPGPVDEVYAELAKKYGVSESDVGLRWCLDQNIVTITTSSSKERLDGYMKNTFSFRLVPQEIERISELGKQKHYQGLGMAFMTKYYGNYKVEQEAA</sequence>
<feature type="active site" description="Proton donor" evidence="4">
    <location>
        <position position="66"/>
    </location>
</feature>
<dbReference type="InterPro" id="IPR023210">
    <property type="entry name" value="NADP_OxRdtase_dom"/>
</dbReference>
<dbReference type="PROSITE" id="PS00062">
    <property type="entry name" value="ALDOKETO_REDUCTASE_2"/>
    <property type="match status" value="1"/>
</dbReference>
<reference evidence="8" key="1">
    <citation type="submission" date="2023-10" db="EMBL/GenBank/DDBJ databases">
        <authorList>
            <person name="Hackl T."/>
        </authorList>
    </citation>
    <scope>NUCLEOTIDE SEQUENCE</scope>
</reference>
<dbReference type="PANTHER" id="PTHR43827">
    <property type="entry name" value="2,5-DIKETO-D-GLUCONIC ACID REDUCTASE"/>
    <property type="match status" value="1"/>
</dbReference>
<dbReference type="GO" id="GO:0016652">
    <property type="term" value="F:oxidoreductase activity, acting on NAD(P)H as acceptor"/>
    <property type="evidence" value="ECO:0007669"/>
    <property type="project" value="InterPro"/>
</dbReference>
<dbReference type="SUPFAM" id="SSF51430">
    <property type="entry name" value="NAD(P)-linked oxidoreductase"/>
    <property type="match status" value="1"/>
</dbReference>
<proteinExistence type="inferred from homology"/>